<dbReference type="AlphaFoldDB" id="A0A934KGX3"/>
<dbReference type="Proteomes" id="UP000620075">
    <property type="component" value="Unassembled WGS sequence"/>
</dbReference>
<dbReference type="PANTHER" id="PTHR40112">
    <property type="entry name" value="H2HPP ISOMERASE"/>
    <property type="match status" value="1"/>
</dbReference>
<dbReference type="InterPro" id="IPR014710">
    <property type="entry name" value="RmlC-like_jellyroll"/>
</dbReference>
<evidence type="ECO:0000313" key="3">
    <source>
        <dbReference type="Proteomes" id="UP000620075"/>
    </source>
</evidence>
<dbReference type="InterPro" id="IPR011051">
    <property type="entry name" value="RmlC_Cupin_sf"/>
</dbReference>
<proteinExistence type="predicted"/>
<evidence type="ECO:0000259" key="1">
    <source>
        <dbReference type="Pfam" id="PF07883"/>
    </source>
</evidence>
<dbReference type="Pfam" id="PF07883">
    <property type="entry name" value="Cupin_2"/>
    <property type="match status" value="1"/>
</dbReference>
<gene>
    <name evidence="2" type="ORF">JF888_09205</name>
</gene>
<dbReference type="CDD" id="cd02238">
    <property type="entry name" value="cupin_KdgF"/>
    <property type="match status" value="1"/>
</dbReference>
<organism evidence="2 3">
    <name type="scientific">Candidatus Dormiibacter inghamiae</name>
    <dbReference type="NCBI Taxonomy" id="3127013"/>
    <lineage>
        <taxon>Bacteria</taxon>
        <taxon>Bacillati</taxon>
        <taxon>Candidatus Dormiibacterota</taxon>
        <taxon>Candidatus Dormibacteria</taxon>
        <taxon>Candidatus Dormibacterales</taxon>
        <taxon>Candidatus Dormibacteraceae</taxon>
        <taxon>Candidatus Dormiibacter</taxon>
    </lineage>
</organism>
<feature type="domain" description="Cupin type-2" evidence="1">
    <location>
        <begin position="33"/>
        <end position="97"/>
    </location>
</feature>
<comment type="caution">
    <text evidence="2">The sequence shown here is derived from an EMBL/GenBank/DDBJ whole genome shotgun (WGS) entry which is preliminary data.</text>
</comment>
<sequence>MDVFGRLEELVRIPIWGGAEARAVVGDQITFAVIDLEPNSQVPEHHHVNEQVGMVLRGEITLTVAGEARTLGPGGTYVLREDVPHSALTGPEGCSVVDTFSPVRRDWDAFPRHDPRPGAWPG</sequence>
<dbReference type="RefSeq" id="WP_338179206.1">
    <property type="nucleotide sequence ID" value="NZ_JAEKNQ010000035.1"/>
</dbReference>
<protein>
    <submittedName>
        <fullName evidence="2">Cupin domain-containing protein</fullName>
    </submittedName>
</protein>
<dbReference type="EMBL" id="JAEKNQ010000035">
    <property type="protein sequence ID" value="MBJ7603347.1"/>
    <property type="molecule type" value="Genomic_DNA"/>
</dbReference>
<dbReference type="PANTHER" id="PTHR40112:SF1">
    <property type="entry name" value="H2HPP ISOMERASE"/>
    <property type="match status" value="1"/>
</dbReference>
<dbReference type="Gene3D" id="2.60.120.10">
    <property type="entry name" value="Jelly Rolls"/>
    <property type="match status" value="1"/>
</dbReference>
<reference evidence="2 3" key="1">
    <citation type="submission" date="2020-10" db="EMBL/GenBank/DDBJ databases">
        <title>Ca. Dormibacterota MAGs.</title>
        <authorList>
            <person name="Montgomery K."/>
        </authorList>
    </citation>
    <scope>NUCLEOTIDE SEQUENCE [LARGE SCALE GENOMIC DNA]</scope>
    <source>
        <strain evidence="2">SC8811_S16_3</strain>
    </source>
</reference>
<dbReference type="InterPro" id="IPR013096">
    <property type="entry name" value="Cupin_2"/>
</dbReference>
<evidence type="ECO:0000313" key="2">
    <source>
        <dbReference type="EMBL" id="MBJ7603347.1"/>
    </source>
</evidence>
<accession>A0A934KGX3</accession>
<dbReference type="SUPFAM" id="SSF51182">
    <property type="entry name" value="RmlC-like cupins"/>
    <property type="match status" value="1"/>
</dbReference>
<dbReference type="InterPro" id="IPR052535">
    <property type="entry name" value="Bacilysin_H2HPP_isomerase"/>
</dbReference>
<name>A0A934KGX3_9BACT</name>